<dbReference type="SUPFAM" id="SSF55154">
    <property type="entry name" value="CYTH-like phosphatases"/>
    <property type="match status" value="1"/>
</dbReference>
<dbReference type="AlphaFoldDB" id="A0AAV5APA5"/>
<dbReference type="EMBL" id="BQKB01000014">
    <property type="protein sequence ID" value="GJM52604.1"/>
    <property type="molecule type" value="Genomic_DNA"/>
</dbReference>
<dbReference type="InterPro" id="IPR012042">
    <property type="entry name" value="NeuTTM/CthTTM-like"/>
</dbReference>
<keyword evidence="6" id="KW-1185">Reference proteome</keyword>
<dbReference type="PIRSF" id="PIRSF016487">
    <property type="entry name" value="CYTH_UCP016487"/>
    <property type="match status" value="1"/>
</dbReference>
<feature type="active site" description="Proton acceptor" evidence="1">
    <location>
        <position position="32"/>
    </location>
</feature>
<name>A0AAV5APA5_9FLAO</name>
<dbReference type="Gene3D" id="2.40.320.10">
    <property type="entry name" value="Hypothetical Protein Pfu-838710-001"/>
    <property type="match status" value="1"/>
</dbReference>
<dbReference type="EMBL" id="BQKA01000004">
    <property type="protein sequence ID" value="GJM49184.1"/>
    <property type="molecule type" value="Genomic_DNA"/>
</dbReference>
<dbReference type="CDD" id="cd07891">
    <property type="entry name" value="CYTH-like_CthTTM-like_1"/>
    <property type="match status" value="1"/>
</dbReference>
<evidence type="ECO:0000259" key="2">
    <source>
        <dbReference type="PROSITE" id="PS51707"/>
    </source>
</evidence>
<dbReference type="InterPro" id="IPR023577">
    <property type="entry name" value="CYTH_domain"/>
</dbReference>
<proteinExistence type="predicted"/>
<organism evidence="3 5">
    <name type="scientific">Capnocytophaga catalasegens</name>
    <dbReference type="NCBI Taxonomy" id="1004260"/>
    <lineage>
        <taxon>Bacteria</taxon>
        <taxon>Pseudomonadati</taxon>
        <taxon>Bacteroidota</taxon>
        <taxon>Flavobacteriia</taxon>
        <taxon>Flavobacteriales</taxon>
        <taxon>Flavobacteriaceae</taxon>
        <taxon>Capnocytophaga</taxon>
    </lineage>
</organism>
<dbReference type="Proteomes" id="UP001208692">
    <property type="component" value="Unassembled WGS sequence"/>
</dbReference>
<dbReference type="RefSeq" id="WP_264845805.1">
    <property type="nucleotide sequence ID" value="NZ_BPMA01000015.1"/>
</dbReference>
<evidence type="ECO:0000313" key="5">
    <source>
        <dbReference type="Proteomes" id="UP001207736"/>
    </source>
</evidence>
<dbReference type="PANTHER" id="PTHR40114:SF1">
    <property type="entry name" value="SLR0698 PROTEIN"/>
    <property type="match status" value="1"/>
</dbReference>
<dbReference type="Proteomes" id="UP001207736">
    <property type="component" value="Unassembled WGS sequence"/>
</dbReference>
<protein>
    <submittedName>
        <fullName evidence="3">CYTH domain-containing protein</fullName>
    </submittedName>
</protein>
<dbReference type="PROSITE" id="PS51707">
    <property type="entry name" value="CYTH"/>
    <property type="match status" value="1"/>
</dbReference>
<accession>A0AAV5APA5</accession>
<comment type="caution">
    <text evidence="3">The sequence shown here is derived from an EMBL/GenBank/DDBJ whole genome shotgun (WGS) entry which is preliminary data.</text>
</comment>
<gene>
    <name evidence="3" type="ORF">RCZ15_01600</name>
    <name evidence="4" type="ORF">RCZ16_09210</name>
</gene>
<reference evidence="3 6" key="1">
    <citation type="submission" date="2021-11" db="EMBL/GenBank/DDBJ databases">
        <title>Draft genome sequence of Capnocytophaga sp. strain KC07075 isolated from cat oral cavity.</title>
        <authorList>
            <person name="Suzuki M."/>
            <person name="Imaoka K."/>
            <person name="Kimura M."/>
            <person name="Morikawa S."/>
            <person name="Maeda K."/>
        </authorList>
    </citation>
    <scope>NUCLEOTIDE SEQUENCE</scope>
    <source>
        <strain evidence="3">KC07075</strain>
        <strain evidence="4 6">KC07079</strain>
    </source>
</reference>
<evidence type="ECO:0000313" key="3">
    <source>
        <dbReference type="EMBL" id="GJM49184.1"/>
    </source>
</evidence>
<dbReference type="PANTHER" id="PTHR40114">
    <property type="entry name" value="SLR0698 PROTEIN"/>
    <property type="match status" value="1"/>
</dbReference>
<sequence>MTKTTEIERKFLVKNDSFKEKAISKERIVQAYLSTDPERTIRVRIKGNRAFLTIKGKTNHLGTTRFEWEKEIEIEEAEQLLPLCLLFPIEKERYLVEYKGFNYEVDVFFGNNEGLILAELELEDENQFFEKPDWLGDEVTGRKEYYNSFLSKIKRL</sequence>
<dbReference type="Pfam" id="PF01928">
    <property type="entry name" value="CYTH"/>
    <property type="match status" value="1"/>
</dbReference>
<feature type="domain" description="CYTH" evidence="2">
    <location>
        <begin position="4"/>
        <end position="152"/>
    </location>
</feature>
<evidence type="ECO:0000256" key="1">
    <source>
        <dbReference type="PIRSR" id="PIRSR016487-1"/>
    </source>
</evidence>
<evidence type="ECO:0000313" key="4">
    <source>
        <dbReference type="EMBL" id="GJM52604.1"/>
    </source>
</evidence>
<dbReference type="InterPro" id="IPR033469">
    <property type="entry name" value="CYTH-like_dom_sf"/>
</dbReference>
<evidence type="ECO:0000313" key="6">
    <source>
        <dbReference type="Proteomes" id="UP001208692"/>
    </source>
</evidence>
<dbReference type="SMART" id="SM01118">
    <property type="entry name" value="CYTH"/>
    <property type="match status" value="1"/>
</dbReference>